<evidence type="ECO:0000313" key="5">
    <source>
        <dbReference type="EMBL" id="SFI41469.1"/>
    </source>
</evidence>
<keyword evidence="6" id="KW-1185">Reference proteome</keyword>
<sequence length="328" mass="37914">MSSSQSFLSTLAVPIEQYIAEKQATGYSFQKGVAMLKSFDAFLQEQQLSETILSKQTVLDWTARKPQETVSNQHCRISLLRGLAEYMNRIGLPAYVYPKASVTVQRYGYIPYLFSKKELKEIFRVCDQYPSSAVSPNRHLMLPLLMRLLYGCGLRLSEALRLKISDVDVEMGILFIRHAKFNKERRLPLTDSLTERCRDYYRQAQIGERNNPYFFPSPYGGRYSESTIYKLFRDILQQAGISHLGRGKGPRIHDFRHVFSVTCLKKWVAEGKDLQNALPYLSAYLGHEDLRGTQRYLRLTAELYPDILDCVEKSCAWIIPEVKEYETD</sequence>
<dbReference type="InterPro" id="IPR050090">
    <property type="entry name" value="Tyrosine_recombinase_XerCD"/>
</dbReference>
<feature type="domain" description="Tyr recombinase" evidence="4">
    <location>
        <begin position="109"/>
        <end position="309"/>
    </location>
</feature>
<dbReference type="GO" id="GO:0003677">
    <property type="term" value="F:DNA binding"/>
    <property type="evidence" value="ECO:0007669"/>
    <property type="project" value="UniProtKB-KW"/>
</dbReference>
<dbReference type="STRING" id="69895.SAMN05192551_11913"/>
<dbReference type="EMBL" id="FOQA01000019">
    <property type="protein sequence ID" value="SFI41469.1"/>
    <property type="molecule type" value="Genomic_DNA"/>
</dbReference>
<accession>A0A1I3I0U8</accession>
<dbReference type="Pfam" id="PF00589">
    <property type="entry name" value="Phage_integrase"/>
    <property type="match status" value="1"/>
</dbReference>
<evidence type="ECO:0000313" key="6">
    <source>
        <dbReference type="Proteomes" id="UP000199287"/>
    </source>
</evidence>
<dbReference type="OrthoDB" id="9766545at2"/>
<name>A0A1I3I0U8_9FIRM</name>
<protein>
    <submittedName>
        <fullName evidence="5">Site-specific recombinase XerD</fullName>
    </submittedName>
</protein>
<dbReference type="AlphaFoldDB" id="A0A1I3I0U8"/>
<dbReference type="GO" id="GO:0006310">
    <property type="term" value="P:DNA recombination"/>
    <property type="evidence" value="ECO:0007669"/>
    <property type="project" value="UniProtKB-KW"/>
</dbReference>
<evidence type="ECO:0000259" key="4">
    <source>
        <dbReference type="PROSITE" id="PS51898"/>
    </source>
</evidence>
<dbReference type="PROSITE" id="PS51898">
    <property type="entry name" value="TYR_RECOMBINASE"/>
    <property type="match status" value="1"/>
</dbReference>
<dbReference type="InterPro" id="IPR002104">
    <property type="entry name" value="Integrase_catalytic"/>
</dbReference>
<proteinExistence type="inferred from homology"/>
<dbReference type="InterPro" id="IPR011010">
    <property type="entry name" value="DNA_brk_join_enz"/>
</dbReference>
<evidence type="ECO:0000256" key="3">
    <source>
        <dbReference type="ARBA" id="ARBA00023172"/>
    </source>
</evidence>
<organism evidence="5 6">
    <name type="scientific">Tindallia magadiensis</name>
    <dbReference type="NCBI Taxonomy" id="69895"/>
    <lineage>
        <taxon>Bacteria</taxon>
        <taxon>Bacillati</taxon>
        <taxon>Bacillota</taxon>
        <taxon>Clostridia</taxon>
        <taxon>Peptostreptococcales</taxon>
        <taxon>Tindalliaceae</taxon>
        <taxon>Tindallia</taxon>
    </lineage>
</organism>
<dbReference type="SUPFAM" id="SSF56349">
    <property type="entry name" value="DNA breaking-rejoining enzymes"/>
    <property type="match status" value="1"/>
</dbReference>
<dbReference type="InterPro" id="IPR013762">
    <property type="entry name" value="Integrase-like_cat_sf"/>
</dbReference>
<dbReference type="RefSeq" id="WP_093373957.1">
    <property type="nucleotide sequence ID" value="NZ_FOQA01000019.1"/>
</dbReference>
<keyword evidence="3" id="KW-0233">DNA recombination</keyword>
<dbReference type="GO" id="GO:0015074">
    <property type="term" value="P:DNA integration"/>
    <property type="evidence" value="ECO:0007669"/>
    <property type="project" value="InterPro"/>
</dbReference>
<dbReference type="PANTHER" id="PTHR30349">
    <property type="entry name" value="PHAGE INTEGRASE-RELATED"/>
    <property type="match status" value="1"/>
</dbReference>
<reference evidence="6" key="1">
    <citation type="submission" date="2016-10" db="EMBL/GenBank/DDBJ databases">
        <authorList>
            <person name="Varghese N."/>
            <person name="Submissions S."/>
        </authorList>
    </citation>
    <scope>NUCLEOTIDE SEQUENCE [LARGE SCALE GENOMIC DNA]</scope>
    <source>
        <strain evidence="6">Z-7934</strain>
    </source>
</reference>
<dbReference type="PANTHER" id="PTHR30349:SF41">
    <property type="entry name" value="INTEGRASE_RECOMBINASE PROTEIN MJ0367-RELATED"/>
    <property type="match status" value="1"/>
</dbReference>
<evidence type="ECO:0000256" key="2">
    <source>
        <dbReference type="ARBA" id="ARBA00023125"/>
    </source>
</evidence>
<gene>
    <name evidence="5" type="ORF">SAMN05192551_11913</name>
</gene>
<comment type="similarity">
    <text evidence="1">Belongs to the 'phage' integrase family.</text>
</comment>
<dbReference type="Gene3D" id="1.10.443.10">
    <property type="entry name" value="Intergrase catalytic core"/>
    <property type="match status" value="1"/>
</dbReference>
<dbReference type="Proteomes" id="UP000199287">
    <property type="component" value="Unassembled WGS sequence"/>
</dbReference>
<evidence type="ECO:0000256" key="1">
    <source>
        <dbReference type="ARBA" id="ARBA00008857"/>
    </source>
</evidence>
<keyword evidence="2" id="KW-0238">DNA-binding</keyword>